<proteinExistence type="predicted"/>
<protein>
    <submittedName>
        <fullName evidence="1">Uncharacterized protein</fullName>
    </submittedName>
</protein>
<evidence type="ECO:0000313" key="2">
    <source>
        <dbReference type="Proteomes" id="UP001287286"/>
    </source>
</evidence>
<dbReference type="EMBL" id="JAWRVI010000105">
    <property type="protein sequence ID" value="KAK4077209.1"/>
    <property type="molecule type" value="Genomic_DNA"/>
</dbReference>
<organism evidence="1 2">
    <name type="scientific">Purpureocillium lilacinum</name>
    <name type="common">Paecilomyces lilacinus</name>
    <dbReference type="NCBI Taxonomy" id="33203"/>
    <lineage>
        <taxon>Eukaryota</taxon>
        <taxon>Fungi</taxon>
        <taxon>Dikarya</taxon>
        <taxon>Ascomycota</taxon>
        <taxon>Pezizomycotina</taxon>
        <taxon>Sordariomycetes</taxon>
        <taxon>Hypocreomycetidae</taxon>
        <taxon>Hypocreales</taxon>
        <taxon>Ophiocordycipitaceae</taxon>
        <taxon>Purpureocillium</taxon>
    </lineage>
</organism>
<evidence type="ECO:0000313" key="1">
    <source>
        <dbReference type="EMBL" id="KAK4077209.1"/>
    </source>
</evidence>
<name>A0ABR0BGV2_PURLI</name>
<reference evidence="1 2" key="1">
    <citation type="journal article" date="2024" name="Microbiol. Resour. Announc.">
        <title>Genome annotations for the ascomycete fungi Trichoderma harzianum, Trichoderma aggressivum, and Purpureocillium lilacinum.</title>
        <authorList>
            <person name="Beijen E.P.W."/>
            <person name="Ohm R.A."/>
        </authorList>
    </citation>
    <scope>NUCLEOTIDE SEQUENCE [LARGE SCALE GENOMIC DNA]</scope>
    <source>
        <strain evidence="1 2">CBS 150709</strain>
    </source>
</reference>
<keyword evidence="2" id="KW-1185">Reference proteome</keyword>
<sequence length="164" mass="17748">MSTLNREKIVFPLKFPHSPGFTSPRGAADAEISEVCQSMTKTVGQASERGSCQPVQLGHPCTWPSVERMHGCSQPARILRYIICREHAPGAASVSTCSWPRPASRPEDAEASNLHRNVISAWWKEAKAGGPARTPPAPTSANVTLWALILPQRRALLCAARDVG</sequence>
<dbReference type="Proteomes" id="UP001287286">
    <property type="component" value="Unassembled WGS sequence"/>
</dbReference>
<gene>
    <name evidence="1" type="ORF">Purlil1_12453</name>
</gene>
<comment type="caution">
    <text evidence="1">The sequence shown here is derived from an EMBL/GenBank/DDBJ whole genome shotgun (WGS) entry which is preliminary data.</text>
</comment>
<accession>A0ABR0BGV2</accession>